<evidence type="ECO:0000313" key="4">
    <source>
        <dbReference type="EMBL" id="CAH0515113.1"/>
    </source>
</evidence>
<dbReference type="Gene3D" id="2.60.120.180">
    <property type="match status" value="1"/>
</dbReference>
<evidence type="ECO:0000313" key="6">
    <source>
        <dbReference type="Proteomes" id="UP001160483"/>
    </source>
</evidence>
<keyword evidence="2" id="KW-0119">Carbohydrate metabolism</keyword>
<evidence type="ECO:0000256" key="2">
    <source>
        <dbReference type="RuleBase" id="RU361163"/>
    </source>
</evidence>
<keyword evidence="2" id="KW-0326">Glycosidase</keyword>
<proteinExistence type="inferred from homology"/>
<dbReference type="PANTHER" id="PTHR34002:SF9">
    <property type="entry name" value="XYLOGLUCAN-SPECIFIC ENDO-BETA-1,4-GLUCANASE A"/>
    <property type="match status" value="1"/>
</dbReference>
<gene>
    <name evidence="4" type="ORF">PBS001_LOCUS1834</name>
    <name evidence="3" type="ORF">PBS003_LOCUS898</name>
</gene>
<dbReference type="InterPro" id="IPR013319">
    <property type="entry name" value="GH11/12"/>
</dbReference>
<dbReference type="Pfam" id="PF01670">
    <property type="entry name" value="Glyco_hydro_12"/>
    <property type="match status" value="1"/>
</dbReference>
<keyword evidence="2" id="KW-0378">Hydrolase</keyword>
<dbReference type="InterPro" id="IPR002594">
    <property type="entry name" value="GH12"/>
</dbReference>
<keyword evidence="5" id="KW-1185">Reference proteome</keyword>
<dbReference type="EMBL" id="CAKKTJ010000093">
    <property type="protein sequence ID" value="CAH0474030.1"/>
    <property type="molecule type" value="Genomic_DNA"/>
</dbReference>
<evidence type="ECO:0000313" key="3">
    <source>
        <dbReference type="EMBL" id="CAH0474030.1"/>
    </source>
</evidence>
<sequence length="153" mass="17022">MPQLGQIKSLSTDMDYKFTYSDDTSAFVYYDLVILKHDTSEKASYIVRVWLAKLGDAKSSSDNDAKPTQVTISDVVYDLYTGHNGNAPEYTFVVTMKTHNFHGNLMDFINYLTKAKSLDSSHYLATNLAGIQVFDSTQGTTTMSNFSASIQLA</sequence>
<evidence type="ECO:0000313" key="5">
    <source>
        <dbReference type="Proteomes" id="UP001158986"/>
    </source>
</evidence>
<dbReference type="AlphaFoldDB" id="A0AAU9KN94"/>
<reference evidence="3 5" key="1">
    <citation type="submission" date="2021-11" db="EMBL/GenBank/DDBJ databases">
        <authorList>
            <person name="Islam A."/>
            <person name="Islam S."/>
            <person name="Flora M.S."/>
            <person name="Rahman M."/>
            <person name="Ziaur R.M."/>
            <person name="Epstein J.H."/>
            <person name="Hassan M."/>
            <person name="Klassen M."/>
            <person name="Woodard K."/>
            <person name="Webb A."/>
            <person name="Webby R.J."/>
            <person name="El Zowalaty M.E."/>
        </authorList>
    </citation>
    <scope>NUCLEOTIDE SEQUENCE</scope>
    <source>
        <strain evidence="4">Pbs1</strain>
        <strain evidence="3">Pbs3</strain>
    </source>
</reference>
<evidence type="ECO:0000256" key="1">
    <source>
        <dbReference type="ARBA" id="ARBA00005519"/>
    </source>
</evidence>
<dbReference type="GO" id="GO:0000272">
    <property type="term" value="P:polysaccharide catabolic process"/>
    <property type="evidence" value="ECO:0007669"/>
    <property type="project" value="UniProtKB-KW"/>
</dbReference>
<comment type="similarity">
    <text evidence="1 2">Belongs to the glycosyl hydrolase 12 (cellulase H) family.</text>
</comment>
<dbReference type="Proteomes" id="UP001160483">
    <property type="component" value="Unassembled WGS sequence"/>
</dbReference>
<dbReference type="PANTHER" id="PTHR34002">
    <property type="entry name" value="BLR1656 PROTEIN"/>
    <property type="match status" value="1"/>
</dbReference>
<keyword evidence="2" id="KW-0624">Polysaccharide degradation</keyword>
<name>A0AAU9KN94_9STRA</name>
<organism evidence="3 6">
    <name type="scientific">Peronospora belbahrii</name>
    <dbReference type="NCBI Taxonomy" id="622444"/>
    <lineage>
        <taxon>Eukaryota</taxon>
        <taxon>Sar</taxon>
        <taxon>Stramenopiles</taxon>
        <taxon>Oomycota</taxon>
        <taxon>Peronosporomycetes</taxon>
        <taxon>Peronosporales</taxon>
        <taxon>Peronosporaceae</taxon>
        <taxon>Peronospora</taxon>
    </lineage>
</organism>
<dbReference type="GO" id="GO:0008810">
    <property type="term" value="F:cellulase activity"/>
    <property type="evidence" value="ECO:0007669"/>
    <property type="project" value="InterPro"/>
</dbReference>
<dbReference type="EMBL" id="CAKLCB010000101">
    <property type="protein sequence ID" value="CAH0515113.1"/>
    <property type="molecule type" value="Genomic_DNA"/>
</dbReference>
<dbReference type="InterPro" id="IPR013320">
    <property type="entry name" value="ConA-like_dom_sf"/>
</dbReference>
<dbReference type="Proteomes" id="UP001158986">
    <property type="component" value="Unassembled WGS sequence"/>
</dbReference>
<comment type="caution">
    <text evidence="3">The sequence shown here is derived from an EMBL/GenBank/DDBJ whole genome shotgun (WGS) entry which is preliminary data.</text>
</comment>
<accession>A0AAU9KN94</accession>
<protein>
    <submittedName>
        <fullName evidence="3">Uncharacterized protein</fullName>
    </submittedName>
</protein>
<dbReference type="SUPFAM" id="SSF49899">
    <property type="entry name" value="Concanavalin A-like lectins/glucanases"/>
    <property type="match status" value="1"/>
</dbReference>